<dbReference type="OrthoDB" id="448399at2759"/>
<evidence type="ECO:0000259" key="3">
    <source>
        <dbReference type="Pfam" id="PF15186"/>
    </source>
</evidence>
<dbReference type="Proteomes" id="UP000233020">
    <property type="component" value="Unplaced"/>
</dbReference>
<dbReference type="PANTHER" id="PTHR23111">
    <property type="entry name" value="ZINC FINGER PROTEIN"/>
    <property type="match status" value="1"/>
</dbReference>
<evidence type="ECO:0000313" key="7">
    <source>
        <dbReference type="Proteomes" id="UP000233020"/>
    </source>
</evidence>
<evidence type="ECO:0000259" key="5">
    <source>
        <dbReference type="Pfam" id="PF22836"/>
    </source>
</evidence>
<dbReference type="GO" id="GO:0003729">
    <property type="term" value="F:mRNA binding"/>
    <property type="evidence" value="ECO:0007669"/>
    <property type="project" value="TreeGrafter"/>
</dbReference>
<organism evidence="6 7">
    <name type="scientific">Aotus nancymaae</name>
    <name type="common">Ma's night monkey</name>
    <dbReference type="NCBI Taxonomy" id="37293"/>
    <lineage>
        <taxon>Eukaryota</taxon>
        <taxon>Metazoa</taxon>
        <taxon>Chordata</taxon>
        <taxon>Craniata</taxon>
        <taxon>Vertebrata</taxon>
        <taxon>Euteleostomi</taxon>
        <taxon>Mammalia</taxon>
        <taxon>Eutheria</taxon>
        <taxon>Euarchontoglires</taxon>
        <taxon>Primates</taxon>
        <taxon>Haplorrhini</taxon>
        <taxon>Platyrrhini</taxon>
        <taxon>Aotidae</taxon>
        <taxon>Aotus</taxon>
    </lineage>
</organism>
<dbReference type="Pfam" id="PF15186">
    <property type="entry name" value="TEX13"/>
    <property type="match status" value="1"/>
</dbReference>
<reference evidence="6" key="2">
    <citation type="submission" date="2025-09" db="UniProtKB">
        <authorList>
            <consortium name="Ensembl"/>
        </authorList>
    </citation>
    <scope>IDENTIFICATION</scope>
</reference>
<feature type="domain" description="Testis-expressed protein 13 A-D N-terminal" evidence="3">
    <location>
        <begin position="5"/>
        <end position="154"/>
    </location>
</feature>
<dbReference type="InterPro" id="IPR055047">
    <property type="entry name" value="TEX13B_C"/>
</dbReference>
<dbReference type="Ensembl" id="ENSANAT00000029516.1">
    <property type="protein sequence ID" value="ENSANAP00000011704.1"/>
    <property type="gene ID" value="ENSANAG00000023784.1"/>
</dbReference>
<sequence length="312" mass="34419">MALRPEDPSSGFRHGNVVAFINEKMARHTKGPEFYLENISLSWEEVEDKLRAILENSEVSSEVKEACTWGSLALGMRFAHRQAQLQNRRVQWLQNLVKLQRSAALVLASNLMELNEKQEMKCNDVAFQLHLTQTRLMEVQRERDMLRWKLFHAELASPQGQGQAIVFPGLATAGGAWTEGADEQEKEVATAGAARGEGEERYAEVGPALAEALQGLEGGFSQPLGAVEQTNYTFGAGGGRSQVSTNSQVLFLWAWVHSLTGAYSFPAPCFIQILILILMPFVCFLSHIHYTPSTSNGHSTGSNPDAFQLGVL</sequence>
<feature type="transmembrane region" description="Helical" evidence="2">
    <location>
        <begin position="270"/>
        <end position="290"/>
    </location>
</feature>
<protein>
    <submittedName>
        <fullName evidence="6">Testis expressed 13B</fullName>
    </submittedName>
</protein>
<gene>
    <name evidence="6" type="primary">TEX13B</name>
</gene>
<reference evidence="6" key="1">
    <citation type="submission" date="2025-08" db="UniProtKB">
        <authorList>
            <consortium name="Ensembl"/>
        </authorList>
    </citation>
    <scope>IDENTIFICATION</scope>
</reference>
<dbReference type="PANTHER" id="PTHR23111:SF94">
    <property type="entry name" value="TESTIS-EXPRESSED PROTEIN 13B"/>
    <property type="match status" value="1"/>
</dbReference>
<evidence type="ECO:0000256" key="2">
    <source>
        <dbReference type="SAM" id="Phobius"/>
    </source>
</evidence>
<name>A0A2K5CSN6_AOTNA</name>
<evidence type="ECO:0000259" key="4">
    <source>
        <dbReference type="Pfam" id="PF22835"/>
    </source>
</evidence>
<dbReference type="AlphaFoldDB" id="A0A2K5CSN6"/>
<dbReference type="OMA" id="MLRWKLL"/>
<dbReference type="Pfam" id="PF22836">
    <property type="entry name" value="TEX13B_C"/>
    <property type="match status" value="1"/>
</dbReference>
<proteinExistence type="inferred from homology"/>
<dbReference type="Pfam" id="PF22835">
    <property type="entry name" value="TEX13B-like_middle"/>
    <property type="match status" value="1"/>
</dbReference>
<feature type="domain" description="Testis-expressed protein 13B C-terminal" evidence="5">
    <location>
        <begin position="266"/>
        <end position="310"/>
    </location>
</feature>
<keyword evidence="7" id="KW-1185">Reference proteome</keyword>
<dbReference type="STRING" id="37293.ENSANAP00000011704"/>
<dbReference type="GeneTree" id="ENSGT00940000161342"/>
<keyword evidence="2" id="KW-1133">Transmembrane helix</keyword>
<keyword evidence="2" id="KW-0812">Transmembrane</keyword>
<evidence type="ECO:0000256" key="1">
    <source>
        <dbReference type="ARBA" id="ARBA00008287"/>
    </source>
</evidence>
<dbReference type="InterPro" id="IPR054602">
    <property type="entry name" value="TEX13A/B_middle"/>
</dbReference>
<keyword evidence="2" id="KW-0472">Membrane</keyword>
<dbReference type="InterPro" id="IPR028193">
    <property type="entry name" value="TEX13A-D_N"/>
</dbReference>
<accession>A0A2K5CSN6</accession>
<comment type="similarity">
    <text evidence="1">Belongs to the TEX13 family.</text>
</comment>
<feature type="domain" description="Testis-expressed protein 13A/B middle region" evidence="4">
    <location>
        <begin position="158"/>
        <end position="264"/>
    </location>
</feature>
<evidence type="ECO:0000313" key="6">
    <source>
        <dbReference type="Ensembl" id="ENSANAP00000011704.1"/>
    </source>
</evidence>